<organism evidence="9 10">
    <name type="scientific">Proteiniclasticum sediminis</name>
    <dbReference type="NCBI Taxonomy" id="2804028"/>
    <lineage>
        <taxon>Bacteria</taxon>
        <taxon>Bacillati</taxon>
        <taxon>Bacillota</taxon>
        <taxon>Clostridia</taxon>
        <taxon>Eubacteriales</taxon>
        <taxon>Clostridiaceae</taxon>
        <taxon>Proteiniclasticum</taxon>
    </lineage>
</organism>
<keyword evidence="7" id="KW-0704">Schiff base</keyword>
<dbReference type="RefSeq" id="WP_211799416.1">
    <property type="nucleotide sequence ID" value="NZ_JAGSCS010000001.1"/>
</dbReference>
<reference evidence="9" key="1">
    <citation type="submission" date="2021-04" db="EMBL/GenBank/DDBJ databases">
        <title>Proteiniclasticum sedimins sp. nov., an obligate anaerobic bacterium isolated from anaerobic sludge.</title>
        <authorList>
            <person name="Liu J."/>
        </authorList>
    </citation>
    <scope>NUCLEOTIDE SEQUENCE</scope>
    <source>
        <strain evidence="9">BAD-10</strain>
    </source>
</reference>
<evidence type="ECO:0000313" key="9">
    <source>
        <dbReference type="EMBL" id="MBR0574902.1"/>
    </source>
</evidence>
<evidence type="ECO:0000256" key="8">
    <source>
        <dbReference type="ARBA" id="ARBA00023277"/>
    </source>
</evidence>
<gene>
    <name evidence="9" type="primary">eda</name>
    <name evidence="9" type="ORF">KCG48_00970</name>
</gene>
<proteinExistence type="inferred from homology"/>
<dbReference type="SUPFAM" id="SSF51569">
    <property type="entry name" value="Aldolase"/>
    <property type="match status" value="1"/>
</dbReference>
<evidence type="ECO:0000256" key="3">
    <source>
        <dbReference type="ARBA" id="ARBA00006906"/>
    </source>
</evidence>
<accession>A0A941HQ88</accession>
<evidence type="ECO:0000313" key="10">
    <source>
        <dbReference type="Proteomes" id="UP000675379"/>
    </source>
</evidence>
<dbReference type="NCBIfam" id="TIGR01182">
    <property type="entry name" value="eda"/>
    <property type="match status" value="1"/>
</dbReference>
<dbReference type="PANTHER" id="PTHR30246">
    <property type="entry name" value="2-KETO-3-DEOXY-6-PHOSPHOGLUCONATE ALDOLASE"/>
    <property type="match status" value="1"/>
</dbReference>
<dbReference type="NCBIfam" id="NF004325">
    <property type="entry name" value="PRK05718.1"/>
    <property type="match status" value="1"/>
</dbReference>
<dbReference type="Gene3D" id="3.20.20.70">
    <property type="entry name" value="Aldolase class I"/>
    <property type="match status" value="1"/>
</dbReference>
<dbReference type="InterPro" id="IPR000887">
    <property type="entry name" value="Aldlse_KDPG_KHG"/>
</dbReference>
<dbReference type="InterPro" id="IPR031338">
    <property type="entry name" value="KDPG/KHG_AS_2"/>
</dbReference>
<keyword evidence="8" id="KW-0119">Carbohydrate metabolism</keyword>
<sequence>MMTTIEKIRKCGIVPVIALDKAEDAVPLAKALVAGGITVAEVTFRTSAAEESIARIAKEVPEMLVGAGTVLTIEQAEKAVAAGAQFIVSPGSDVDVIRKAKELGVVMLPGVVTPTEIIIGLKEGLEIFKFFPAGNYGGLKTIKALAGPFGQITFIPTGGIGTANMTEYLEFNKIEAVGGSWMCPKELVNAGAWEEITRLSKEATDIFKKVRPNA</sequence>
<evidence type="ECO:0000256" key="1">
    <source>
        <dbReference type="ARBA" id="ARBA00000654"/>
    </source>
</evidence>
<comment type="caution">
    <text evidence="9">The sequence shown here is derived from an EMBL/GenBank/DDBJ whole genome shotgun (WGS) entry which is preliminary data.</text>
</comment>
<evidence type="ECO:0000256" key="6">
    <source>
        <dbReference type="ARBA" id="ARBA00023239"/>
    </source>
</evidence>
<dbReference type="EC" id="4.1.2.14" evidence="5"/>
<dbReference type="PANTHER" id="PTHR30246:SF1">
    <property type="entry name" value="2-DEHYDRO-3-DEOXY-6-PHOSPHOGALACTONATE ALDOLASE-RELATED"/>
    <property type="match status" value="1"/>
</dbReference>
<dbReference type="PROSITE" id="PS00160">
    <property type="entry name" value="ALDOLASE_KDPG_KHG_2"/>
    <property type="match status" value="1"/>
</dbReference>
<keyword evidence="10" id="KW-1185">Reference proteome</keyword>
<dbReference type="AlphaFoldDB" id="A0A941HQ88"/>
<evidence type="ECO:0000256" key="2">
    <source>
        <dbReference type="ARBA" id="ARBA00004736"/>
    </source>
</evidence>
<evidence type="ECO:0000256" key="5">
    <source>
        <dbReference type="ARBA" id="ARBA00013063"/>
    </source>
</evidence>
<dbReference type="GO" id="GO:0008675">
    <property type="term" value="F:2-dehydro-3-deoxy-phosphogluconate aldolase activity"/>
    <property type="evidence" value="ECO:0007669"/>
    <property type="project" value="UniProtKB-EC"/>
</dbReference>
<dbReference type="PROSITE" id="PS00159">
    <property type="entry name" value="ALDOLASE_KDPG_KHG_1"/>
    <property type="match status" value="1"/>
</dbReference>
<dbReference type="Pfam" id="PF01081">
    <property type="entry name" value="Aldolase"/>
    <property type="match status" value="1"/>
</dbReference>
<keyword evidence="6 9" id="KW-0456">Lyase</keyword>
<dbReference type="Proteomes" id="UP000675379">
    <property type="component" value="Unassembled WGS sequence"/>
</dbReference>
<dbReference type="CDD" id="cd00452">
    <property type="entry name" value="KDPG_aldolase"/>
    <property type="match status" value="1"/>
</dbReference>
<dbReference type="InterPro" id="IPR013785">
    <property type="entry name" value="Aldolase_TIM"/>
</dbReference>
<comment type="pathway">
    <text evidence="2">Carbohydrate acid metabolism; 2-dehydro-3-deoxy-D-gluconate degradation; D-glyceraldehyde 3-phosphate and pyruvate from 2-dehydro-3-deoxy-D-gluconate: step 2/2.</text>
</comment>
<dbReference type="EMBL" id="JAGSCS010000001">
    <property type="protein sequence ID" value="MBR0574902.1"/>
    <property type="molecule type" value="Genomic_DNA"/>
</dbReference>
<comment type="subunit">
    <text evidence="4">Homotrimer.</text>
</comment>
<dbReference type="InterPro" id="IPR031337">
    <property type="entry name" value="KDPG/KHG_AS_1"/>
</dbReference>
<protein>
    <recommendedName>
        <fullName evidence="5">2-dehydro-3-deoxy-phosphogluconate aldolase</fullName>
        <ecNumber evidence="5">4.1.2.14</ecNumber>
    </recommendedName>
</protein>
<evidence type="ECO:0000256" key="4">
    <source>
        <dbReference type="ARBA" id="ARBA00011233"/>
    </source>
</evidence>
<evidence type="ECO:0000256" key="7">
    <source>
        <dbReference type="ARBA" id="ARBA00023270"/>
    </source>
</evidence>
<comment type="catalytic activity">
    <reaction evidence="1">
        <text>2-dehydro-3-deoxy-6-phospho-D-gluconate = D-glyceraldehyde 3-phosphate + pyruvate</text>
        <dbReference type="Rhea" id="RHEA:17089"/>
        <dbReference type="ChEBI" id="CHEBI:15361"/>
        <dbReference type="ChEBI" id="CHEBI:57569"/>
        <dbReference type="ChEBI" id="CHEBI:59776"/>
        <dbReference type="EC" id="4.1.2.14"/>
    </reaction>
</comment>
<name>A0A941HQ88_9CLOT</name>
<comment type="similarity">
    <text evidence="3">Belongs to the KHG/KDPG aldolase family.</text>
</comment>